<keyword evidence="7 9" id="KW-0418">Kinase</keyword>
<evidence type="ECO:0000313" key="12">
    <source>
        <dbReference type="EMBL" id="TDQ42727.1"/>
    </source>
</evidence>
<evidence type="ECO:0000256" key="2">
    <source>
        <dbReference type="ARBA" id="ARBA00002632"/>
    </source>
</evidence>
<comment type="similarity">
    <text evidence="4 9 10">Belongs to the APS kinase family.</text>
</comment>
<evidence type="ECO:0000256" key="1">
    <source>
        <dbReference type="ARBA" id="ARBA00001823"/>
    </source>
</evidence>
<proteinExistence type="inferred from homology"/>
<evidence type="ECO:0000256" key="3">
    <source>
        <dbReference type="ARBA" id="ARBA00004806"/>
    </source>
</evidence>
<dbReference type="CDD" id="cd02027">
    <property type="entry name" value="APSK"/>
    <property type="match status" value="1"/>
</dbReference>
<dbReference type="FunFam" id="3.40.50.300:FF:000212">
    <property type="entry name" value="Adenylyl-sulfate kinase"/>
    <property type="match status" value="1"/>
</dbReference>
<name>A0A4V6PWK5_9BACI</name>
<keyword evidence="13" id="KW-1185">Reference proteome</keyword>
<dbReference type="RefSeq" id="WP_133578565.1">
    <property type="nucleotide sequence ID" value="NZ_SNYJ01000001.1"/>
</dbReference>
<keyword evidence="9" id="KW-0597">Phosphoprotein</keyword>
<dbReference type="EMBL" id="SNYJ01000001">
    <property type="protein sequence ID" value="TDQ42727.1"/>
    <property type="molecule type" value="Genomic_DNA"/>
</dbReference>
<feature type="binding site" evidence="9">
    <location>
        <begin position="31"/>
        <end position="38"/>
    </location>
    <ligand>
        <name>ATP</name>
        <dbReference type="ChEBI" id="CHEBI:30616"/>
    </ligand>
</feature>
<reference evidence="12 13" key="1">
    <citation type="submission" date="2019-03" db="EMBL/GenBank/DDBJ databases">
        <title>Genomic Encyclopedia of Type Strains, Phase IV (KMG-IV): sequencing the most valuable type-strain genomes for metagenomic binning, comparative biology and taxonomic classification.</title>
        <authorList>
            <person name="Goeker M."/>
        </authorList>
    </citation>
    <scope>NUCLEOTIDE SEQUENCE [LARGE SCALE GENOMIC DNA]</scope>
    <source>
        <strain evidence="12 13">DSM 28697</strain>
    </source>
</reference>
<dbReference type="GO" id="GO:0000103">
    <property type="term" value="P:sulfate assimilation"/>
    <property type="evidence" value="ECO:0007669"/>
    <property type="project" value="UniProtKB-UniRule"/>
</dbReference>
<dbReference type="Pfam" id="PF01583">
    <property type="entry name" value="APS_kinase"/>
    <property type="match status" value="1"/>
</dbReference>
<accession>A0A4V6PWK5</accession>
<feature type="active site" description="Phosphoserine intermediate" evidence="9">
    <location>
        <position position="105"/>
    </location>
</feature>
<sequence>MSNVTWHDTFLQKEDYRRSHGHYSAVLWFTGLSGSGKSSIANAVSKLLHEKGIHASLLDGDNLRHGLNNDLGFSAEDRTENIRRTGEVAKLFVDHGLFCITAFISPYQEDRQRVRALLPQNEFIEVFVDAPLDVCEQRDPKGLYKKARAGQIPSFTGISAPYEAPEKAEIVINTALKSIEDSAKQIIAYLEDKGYIHSEKKAERSWEIQT</sequence>
<dbReference type="InterPro" id="IPR059117">
    <property type="entry name" value="APS_kinase_dom"/>
</dbReference>
<evidence type="ECO:0000313" key="13">
    <source>
        <dbReference type="Proteomes" id="UP000295632"/>
    </source>
</evidence>
<evidence type="ECO:0000256" key="10">
    <source>
        <dbReference type="RuleBase" id="RU004347"/>
    </source>
</evidence>
<dbReference type="SUPFAM" id="SSF52540">
    <property type="entry name" value="P-loop containing nucleoside triphosphate hydrolases"/>
    <property type="match status" value="1"/>
</dbReference>
<dbReference type="AlphaFoldDB" id="A0A4V6PWK5"/>
<evidence type="ECO:0000259" key="11">
    <source>
        <dbReference type="Pfam" id="PF01583"/>
    </source>
</evidence>
<dbReference type="UniPathway" id="UPA00140">
    <property type="reaction ID" value="UER00205"/>
</dbReference>
<dbReference type="NCBIfam" id="TIGR00455">
    <property type="entry name" value="apsK"/>
    <property type="match status" value="1"/>
</dbReference>
<feature type="domain" description="APS kinase" evidence="11">
    <location>
        <begin position="24"/>
        <end position="173"/>
    </location>
</feature>
<dbReference type="PANTHER" id="PTHR11055">
    <property type="entry name" value="BIFUNCTIONAL 3'-PHOSPHOADENOSINE 5'-PHOSPHOSULFATE SYNTHASE"/>
    <property type="match status" value="1"/>
</dbReference>
<keyword evidence="6 9" id="KW-0547">Nucleotide-binding</keyword>
<dbReference type="EC" id="2.7.1.25" evidence="9 10"/>
<evidence type="ECO:0000256" key="7">
    <source>
        <dbReference type="ARBA" id="ARBA00022777"/>
    </source>
</evidence>
<protein>
    <recommendedName>
        <fullName evidence="9 10">Adenylyl-sulfate kinase</fullName>
        <ecNumber evidence="9 10">2.7.1.25</ecNumber>
    </recommendedName>
    <alternativeName>
        <fullName evidence="9">APS kinase</fullName>
    </alternativeName>
    <alternativeName>
        <fullName evidence="9">ATP adenosine-5'-phosphosulfate 3'-phosphotransferase</fullName>
    </alternativeName>
    <alternativeName>
        <fullName evidence="9">Adenosine-5'-phosphosulfate kinase</fullName>
    </alternativeName>
</protein>
<dbReference type="InterPro" id="IPR002891">
    <property type="entry name" value="APS"/>
</dbReference>
<dbReference type="HAMAP" id="MF_00065">
    <property type="entry name" value="Adenylyl_sulf_kinase"/>
    <property type="match status" value="1"/>
</dbReference>
<dbReference type="GO" id="GO:0070814">
    <property type="term" value="P:hydrogen sulfide biosynthetic process"/>
    <property type="evidence" value="ECO:0007669"/>
    <property type="project" value="UniProtKB-UniRule"/>
</dbReference>
<dbReference type="Proteomes" id="UP000295632">
    <property type="component" value="Unassembled WGS sequence"/>
</dbReference>
<evidence type="ECO:0000256" key="6">
    <source>
        <dbReference type="ARBA" id="ARBA00022741"/>
    </source>
</evidence>
<gene>
    <name evidence="9" type="primary">cysC</name>
    <name evidence="12" type="ORF">EV213_101156</name>
</gene>
<evidence type="ECO:0000256" key="8">
    <source>
        <dbReference type="ARBA" id="ARBA00022840"/>
    </source>
</evidence>
<evidence type="ECO:0000256" key="4">
    <source>
        <dbReference type="ARBA" id="ARBA00007008"/>
    </source>
</evidence>
<dbReference type="OrthoDB" id="9804504at2"/>
<keyword evidence="5 9" id="KW-0808">Transferase</keyword>
<comment type="function">
    <text evidence="2 9 10">Catalyzes the synthesis of activated sulfate.</text>
</comment>
<dbReference type="GO" id="GO:0005524">
    <property type="term" value="F:ATP binding"/>
    <property type="evidence" value="ECO:0007669"/>
    <property type="project" value="UniProtKB-UniRule"/>
</dbReference>
<comment type="catalytic activity">
    <reaction evidence="1 9 10">
        <text>adenosine 5'-phosphosulfate + ATP = 3'-phosphoadenylyl sulfate + ADP + H(+)</text>
        <dbReference type="Rhea" id="RHEA:24152"/>
        <dbReference type="ChEBI" id="CHEBI:15378"/>
        <dbReference type="ChEBI" id="CHEBI:30616"/>
        <dbReference type="ChEBI" id="CHEBI:58243"/>
        <dbReference type="ChEBI" id="CHEBI:58339"/>
        <dbReference type="ChEBI" id="CHEBI:456216"/>
        <dbReference type="EC" id="2.7.1.25"/>
    </reaction>
</comment>
<organism evidence="12 13">
    <name type="scientific">Aureibacillus halotolerans</name>
    <dbReference type="NCBI Taxonomy" id="1508390"/>
    <lineage>
        <taxon>Bacteria</taxon>
        <taxon>Bacillati</taxon>
        <taxon>Bacillota</taxon>
        <taxon>Bacilli</taxon>
        <taxon>Bacillales</taxon>
        <taxon>Bacillaceae</taxon>
        <taxon>Aureibacillus</taxon>
    </lineage>
</organism>
<dbReference type="NCBIfam" id="NF003013">
    <property type="entry name" value="PRK03846.1"/>
    <property type="match status" value="1"/>
</dbReference>
<comment type="pathway">
    <text evidence="3 9 10">Sulfur metabolism; hydrogen sulfide biosynthesis; sulfite from sulfate: step 2/3.</text>
</comment>
<comment type="caution">
    <text evidence="12">The sequence shown here is derived from an EMBL/GenBank/DDBJ whole genome shotgun (WGS) entry which is preliminary data.</text>
</comment>
<keyword evidence="8 9" id="KW-0067">ATP-binding</keyword>
<evidence type="ECO:0000256" key="5">
    <source>
        <dbReference type="ARBA" id="ARBA00022679"/>
    </source>
</evidence>
<evidence type="ECO:0000256" key="9">
    <source>
        <dbReference type="HAMAP-Rule" id="MF_00065"/>
    </source>
</evidence>
<dbReference type="Gene3D" id="3.40.50.300">
    <property type="entry name" value="P-loop containing nucleotide triphosphate hydrolases"/>
    <property type="match status" value="1"/>
</dbReference>
<dbReference type="GO" id="GO:0004020">
    <property type="term" value="F:adenylylsulfate kinase activity"/>
    <property type="evidence" value="ECO:0007669"/>
    <property type="project" value="UniProtKB-UniRule"/>
</dbReference>
<dbReference type="InterPro" id="IPR027417">
    <property type="entry name" value="P-loop_NTPase"/>
</dbReference>
<dbReference type="PANTHER" id="PTHR11055:SF1">
    <property type="entry name" value="PAPS SYNTHETASE, ISOFORM D"/>
    <property type="match status" value="1"/>
</dbReference>